<evidence type="ECO:0000256" key="3">
    <source>
        <dbReference type="ARBA" id="ARBA00016507"/>
    </source>
</evidence>
<comment type="caution">
    <text evidence="11">The sequence shown here is derived from an EMBL/GenBank/DDBJ whole genome shotgun (WGS) entry which is preliminary data.</text>
</comment>
<reference evidence="11 12" key="1">
    <citation type="submission" date="2020-08" db="EMBL/GenBank/DDBJ databases">
        <title>Genomic Encyclopedia of Type Strains, Phase IV (KMG-IV): sequencing the most valuable type-strain genomes for metagenomic binning, comparative biology and taxonomic classification.</title>
        <authorList>
            <person name="Goeker M."/>
        </authorList>
    </citation>
    <scope>NUCLEOTIDE SEQUENCE [LARGE SCALE GENOMIC DNA]</scope>
    <source>
        <strain evidence="11 12">DSM 26723</strain>
    </source>
</reference>
<name>A0A841HEQ2_9GAMM</name>
<keyword evidence="11" id="KW-0282">Flagellum</keyword>
<dbReference type="PANTHER" id="PTHR34982">
    <property type="entry name" value="YOP PROTEINS TRANSLOCATION PROTEIN L"/>
    <property type="match status" value="1"/>
</dbReference>
<dbReference type="InterPro" id="IPR018035">
    <property type="entry name" value="Flagellar_FliH/T3SS_HrpE"/>
</dbReference>
<dbReference type="Proteomes" id="UP000588068">
    <property type="component" value="Unassembled WGS sequence"/>
</dbReference>
<evidence type="ECO:0000256" key="6">
    <source>
        <dbReference type="ARBA" id="ARBA00022927"/>
    </source>
</evidence>
<proteinExistence type="inferred from homology"/>
<dbReference type="RefSeq" id="WP_184328989.1">
    <property type="nucleotide sequence ID" value="NZ_JACHHZ010000001.1"/>
</dbReference>
<feature type="coiled-coil region" evidence="8">
    <location>
        <begin position="75"/>
        <end position="106"/>
    </location>
</feature>
<feature type="region of interest" description="Disordered" evidence="9">
    <location>
        <begin position="21"/>
        <end position="41"/>
    </location>
</feature>
<keyword evidence="7" id="KW-1006">Bacterial flagellum protein export</keyword>
<keyword evidence="12" id="KW-1185">Reference proteome</keyword>
<evidence type="ECO:0000256" key="9">
    <source>
        <dbReference type="SAM" id="MobiDB-lite"/>
    </source>
</evidence>
<dbReference type="InterPro" id="IPR051472">
    <property type="entry name" value="T3SS_Stator/FliH"/>
</dbReference>
<keyword evidence="8" id="KW-0175">Coiled coil</keyword>
<evidence type="ECO:0000256" key="1">
    <source>
        <dbReference type="ARBA" id="ARBA00003041"/>
    </source>
</evidence>
<dbReference type="Pfam" id="PF02108">
    <property type="entry name" value="FliH"/>
    <property type="match status" value="1"/>
</dbReference>
<sequence>MGALIRPGRIGARRVRLSEARSAHAAAASQPGEPAPSPEASLRVEIDAQVRAEIAAHAESVYEAERERGRSDGHAEALNNARAQAAEELTSARAELTERVSSALAAIERAHGLALASLESAVGELTWIAVCRVAGRSALMPAFVLGVARQVCAELRGESSATARLHSRDVATLRDLIGELSSDPELRIGELRLTIEPDDALDLGGCVIKARSGEYDGSLEGQLRRLHAVLVASGATQ</sequence>
<evidence type="ECO:0000313" key="12">
    <source>
        <dbReference type="Proteomes" id="UP000588068"/>
    </source>
</evidence>
<evidence type="ECO:0000313" key="11">
    <source>
        <dbReference type="EMBL" id="MBB6091173.1"/>
    </source>
</evidence>
<evidence type="ECO:0000256" key="7">
    <source>
        <dbReference type="ARBA" id="ARBA00023225"/>
    </source>
</evidence>
<dbReference type="GO" id="GO:0044781">
    <property type="term" value="P:bacterial-type flagellum organization"/>
    <property type="evidence" value="ECO:0007669"/>
    <property type="project" value="UniProtKB-KW"/>
</dbReference>
<accession>A0A841HEQ2</accession>
<keyword evidence="5" id="KW-1005">Bacterial flagellum biogenesis</keyword>
<dbReference type="GO" id="GO:0005829">
    <property type="term" value="C:cytosol"/>
    <property type="evidence" value="ECO:0007669"/>
    <property type="project" value="TreeGrafter"/>
</dbReference>
<comment type="similarity">
    <text evidence="2">Belongs to the FliH family.</text>
</comment>
<feature type="domain" description="Flagellar assembly protein FliH/Type III secretion system HrpE" evidence="10">
    <location>
        <begin position="138"/>
        <end position="226"/>
    </location>
</feature>
<comment type="function">
    <text evidence="1">Needed for flagellar regrowth and assembly.</text>
</comment>
<keyword evidence="11" id="KW-0969">Cilium</keyword>
<dbReference type="EMBL" id="JACHHZ010000001">
    <property type="protein sequence ID" value="MBB6091173.1"/>
    <property type="molecule type" value="Genomic_DNA"/>
</dbReference>
<feature type="compositionally biased region" description="Low complexity" evidence="9">
    <location>
        <begin position="23"/>
        <end position="32"/>
    </location>
</feature>
<dbReference type="GO" id="GO:0015031">
    <property type="term" value="P:protein transport"/>
    <property type="evidence" value="ECO:0007669"/>
    <property type="project" value="UniProtKB-KW"/>
</dbReference>
<keyword evidence="4" id="KW-0813">Transport</keyword>
<dbReference type="AlphaFoldDB" id="A0A841HEQ2"/>
<keyword evidence="6" id="KW-0653">Protein transport</keyword>
<evidence type="ECO:0000256" key="4">
    <source>
        <dbReference type="ARBA" id="ARBA00022448"/>
    </source>
</evidence>
<gene>
    <name evidence="11" type="ORF">HNQ60_000019</name>
</gene>
<evidence type="ECO:0000256" key="8">
    <source>
        <dbReference type="SAM" id="Coils"/>
    </source>
</evidence>
<keyword evidence="11" id="KW-0966">Cell projection</keyword>
<organism evidence="11 12">
    <name type="scientific">Povalibacter uvarum</name>
    <dbReference type="NCBI Taxonomy" id="732238"/>
    <lineage>
        <taxon>Bacteria</taxon>
        <taxon>Pseudomonadati</taxon>
        <taxon>Pseudomonadota</taxon>
        <taxon>Gammaproteobacteria</taxon>
        <taxon>Steroidobacterales</taxon>
        <taxon>Steroidobacteraceae</taxon>
        <taxon>Povalibacter</taxon>
    </lineage>
</organism>
<evidence type="ECO:0000256" key="5">
    <source>
        <dbReference type="ARBA" id="ARBA00022795"/>
    </source>
</evidence>
<evidence type="ECO:0000259" key="10">
    <source>
        <dbReference type="Pfam" id="PF02108"/>
    </source>
</evidence>
<evidence type="ECO:0000256" key="2">
    <source>
        <dbReference type="ARBA" id="ARBA00006602"/>
    </source>
</evidence>
<protein>
    <recommendedName>
        <fullName evidence="3">Flagellar assembly protein FliH</fullName>
    </recommendedName>
</protein>
<dbReference type="PANTHER" id="PTHR34982:SF1">
    <property type="entry name" value="FLAGELLAR ASSEMBLY PROTEIN FLIH"/>
    <property type="match status" value="1"/>
</dbReference>